<feature type="signal peptide" evidence="2">
    <location>
        <begin position="1"/>
        <end position="26"/>
    </location>
</feature>
<dbReference type="Proteomes" id="UP000786387">
    <property type="component" value="Unassembled WGS sequence"/>
</dbReference>
<sequence>MKINKKISAAILTAATAVSLSFSVQAEYVAGEDVAVLQGFKPGGGSDVLAQLVQPYISKTLGVNFVNEYIPGATGAIAWTRLAKQSKKDGSVISVTNTPMLMTNYIMNDAITYNIKDLTPIANVVTDPGIAVVAKDSPINTLEDLIAAAKEKPGRITVGNSGMGGDDYFTTLMVEKATGLSFKKVPFQGDGPSATAAMGNKIDVSFNNVGTVYSQVQSGNLKALAVFSEKRIDSMPDVPTLKEKGIDVVAGSSRGYSAPAGIPDEARDQLIAAFEALKTDQAFLEDAKKRALSIDIVTGEAYGEMFQRMEKEFQGIWEEVSAKQQ</sequence>
<evidence type="ECO:0000313" key="4">
    <source>
        <dbReference type="Proteomes" id="UP000786387"/>
    </source>
</evidence>
<keyword evidence="4" id="KW-1185">Reference proteome</keyword>
<dbReference type="PANTHER" id="PTHR42928">
    <property type="entry name" value="TRICARBOXYLATE-BINDING PROTEIN"/>
    <property type="match status" value="1"/>
</dbReference>
<dbReference type="CDD" id="cd07012">
    <property type="entry name" value="PBP2_Bug_TTT"/>
    <property type="match status" value="1"/>
</dbReference>
<dbReference type="Pfam" id="PF03401">
    <property type="entry name" value="TctC"/>
    <property type="match status" value="1"/>
</dbReference>
<dbReference type="Gene3D" id="3.40.190.10">
    <property type="entry name" value="Periplasmic binding protein-like II"/>
    <property type="match status" value="1"/>
</dbReference>
<proteinExistence type="inferred from homology"/>
<accession>A0ABR5Z3U7</accession>
<dbReference type="Gene3D" id="3.40.190.150">
    <property type="entry name" value="Bordetella uptake gene, domain 1"/>
    <property type="match status" value="1"/>
</dbReference>
<name>A0ABR5Z3U7_9GAMM</name>
<protein>
    <submittedName>
        <fullName evidence="3">Tripartite tricarboxylate transporter substrate binding protein</fullName>
    </submittedName>
</protein>
<dbReference type="PIRSF" id="PIRSF017082">
    <property type="entry name" value="YflP"/>
    <property type="match status" value="1"/>
</dbReference>
<evidence type="ECO:0000256" key="1">
    <source>
        <dbReference type="ARBA" id="ARBA00006987"/>
    </source>
</evidence>
<dbReference type="InterPro" id="IPR042100">
    <property type="entry name" value="Bug_dom1"/>
</dbReference>
<gene>
    <name evidence="3" type="ORF">G7026_16155</name>
</gene>
<dbReference type="PANTHER" id="PTHR42928:SF5">
    <property type="entry name" value="BLR1237 PROTEIN"/>
    <property type="match status" value="1"/>
</dbReference>
<feature type="chain" id="PRO_5047129847" evidence="2">
    <location>
        <begin position="27"/>
        <end position="325"/>
    </location>
</feature>
<comment type="similarity">
    <text evidence="1">Belongs to the UPF0065 (bug) family.</text>
</comment>
<organism evidence="3 4">
    <name type="scientific">Stutzerimonas azotifigens</name>
    <dbReference type="NCBI Taxonomy" id="291995"/>
    <lineage>
        <taxon>Bacteria</taxon>
        <taxon>Pseudomonadati</taxon>
        <taxon>Pseudomonadota</taxon>
        <taxon>Gammaproteobacteria</taxon>
        <taxon>Pseudomonadales</taxon>
        <taxon>Pseudomonadaceae</taxon>
        <taxon>Stutzerimonas</taxon>
    </lineage>
</organism>
<dbReference type="SUPFAM" id="SSF53850">
    <property type="entry name" value="Periplasmic binding protein-like II"/>
    <property type="match status" value="1"/>
</dbReference>
<evidence type="ECO:0000256" key="2">
    <source>
        <dbReference type="SAM" id="SignalP"/>
    </source>
</evidence>
<dbReference type="InterPro" id="IPR005064">
    <property type="entry name" value="BUG"/>
</dbReference>
<dbReference type="EMBL" id="JAAMRF010000008">
    <property type="protein sequence ID" value="MBA1274887.1"/>
    <property type="molecule type" value="Genomic_DNA"/>
</dbReference>
<evidence type="ECO:0000313" key="3">
    <source>
        <dbReference type="EMBL" id="MBA1274887.1"/>
    </source>
</evidence>
<keyword evidence="2" id="KW-0732">Signal</keyword>
<reference evidence="3 4" key="1">
    <citation type="submission" date="2020-02" db="EMBL/GenBank/DDBJ databases">
        <title>Synteny-based analysis reveals conserved mechanism for high triclosan tolerance in Pseudomonas, as well as instances of horizontal transfer.</title>
        <authorList>
            <person name="Mcfarland A.G."/>
            <person name="Bertucci H.K."/>
            <person name="Litmann E."/>
            <person name="Shen J."/>
            <person name="Huttenhower C."/>
            <person name="Hartmann E.M."/>
        </authorList>
    </citation>
    <scope>NUCLEOTIDE SEQUENCE [LARGE SCALE GENOMIC DNA]</scope>
    <source>
        <strain evidence="3 4">115A1</strain>
    </source>
</reference>
<comment type="caution">
    <text evidence="3">The sequence shown here is derived from an EMBL/GenBank/DDBJ whole genome shotgun (WGS) entry which is preliminary data.</text>
</comment>
<dbReference type="RefSeq" id="WP_181071931.1">
    <property type="nucleotide sequence ID" value="NZ_JAAMRF010000008.1"/>
</dbReference>